<dbReference type="InterPro" id="IPR011009">
    <property type="entry name" value="Kinase-like_dom_sf"/>
</dbReference>
<dbReference type="Proteomes" id="UP000694543">
    <property type="component" value="Unplaced"/>
</dbReference>
<keyword evidence="6" id="KW-0418">Kinase</keyword>
<dbReference type="PROSITE" id="PS50011">
    <property type="entry name" value="PROTEIN_KINASE_DOM"/>
    <property type="match status" value="1"/>
</dbReference>
<feature type="region of interest" description="Disordered" evidence="10">
    <location>
        <begin position="245"/>
        <end position="302"/>
    </location>
</feature>
<evidence type="ECO:0000256" key="5">
    <source>
        <dbReference type="ARBA" id="ARBA00022741"/>
    </source>
</evidence>
<evidence type="ECO:0000259" key="11">
    <source>
        <dbReference type="PROSITE" id="PS50011"/>
    </source>
</evidence>
<dbReference type="Pfam" id="PF00069">
    <property type="entry name" value="Pkinase"/>
    <property type="match status" value="1"/>
</dbReference>
<evidence type="ECO:0000256" key="3">
    <source>
        <dbReference type="ARBA" id="ARBA00022527"/>
    </source>
</evidence>
<dbReference type="InterPro" id="IPR000719">
    <property type="entry name" value="Prot_kinase_dom"/>
</dbReference>
<dbReference type="EC" id="2.7.11.1" evidence="2"/>
<keyword evidence="3" id="KW-0723">Serine/threonine-protein kinase</keyword>
<comment type="catalytic activity">
    <reaction evidence="9">
        <text>L-seryl-[protein] + ATP = O-phospho-L-seryl-[protein] + ADP + H(+)</text>
        <dbReference type="Rhea" id="RHEA:17989"/>
        <dbReference type="Rhea" id="RHEA-COMP:9863"/>
        <dbReference type="Rhea" id="RHEA-COMP:11604"/>
        <dbReference type="ChEBI" id="CHEBI:15378"/>
        <dbReference type="ChEBI" id="CHEBI:29999"/>
        <dbReference type="ChEBI" id="CHEBI:30616"/>
        <dbReference type="ChEBI" id="CHEBI:83421"/>
        <dbReference type="ChEBI" id="CHEBI:456216"/>
        <dbReference type="EC" id="2.7.11.1"/>
    </reaction>
</comment>
<keyword evidence="7" id="KW-0067">ATP-binding</keyword>
<organism evidence="12 13">
    <name type="scientific">Chrysolophus pictus</name>
    <name type="common">Golden pheasant</name>
    <name type="synonym">Phasianus pictus</name>
    <dbReference type="NCBI Taxonomy" id="9089"/>
    <lineage>
        <taxon>Eukaryota</taxon>
        <taxon>Metazoa</taxon>
        <taxon>Chordata</taxon>
        <taxon>Craniata</taxon>
        <taxon>Vertebrata</taxon>
        <taxon>Euteleostomi</taxon>
        <taxon>Archelosauria</taxon>
        <taxon>Archosauria</taxon>
        <taxon>Dinosauria</taxon>
        <taxon>Saurischia</taxon>
        <taxon>Theropoda</taxon>
        <taxon>Coelurosauria</taxon>
        <taxon>Aves</taxon>
        <taxon>Neognathae</taxon>
        <taxon>Galloanserae</taxon>
        <taxon>Galliformes</taxon>
        <taxon>Phasianidae</taxon>
        <taxon>Phasianinae</taxon>
        <taxon>Chrysolophus</taxon>
    </lineage>
</organism>
<dbReference type="GO" id="GO:0035556">
    <property type="term" value="P:intracellular signal transduction"/>
    <property type="evidence" value="ECO:0007669"/>
    <property type="project" value="TreeGrafter"/>
</dbReference>
<evidence type="ECO:0000256" key="9">
    <source>
        <dbReference type="ARBA" id="ARBA00048679"/>
    </source>
</evidence>
<dbReference type="FunFam" id="3.30.310.80:FF:000007">
    <property type="entry name" value="Serine/threonine-protein kinase Chk1 isoform 1"/>
    <property type="match status" value="1"/>
</dbReference>
<dbReference type="GO" id="GO:0004674">
    <property type="term" value="F:protein serine/threonine kinase activity"/>
    <property type="evidence" value="ECO:0007669"/>
    <property type="project" value="UniProtKB-KW"/>
</dbReference>
<evidence type="ECO:0000256" key="1">
    <source>
        <dbReference type="ARBA" id="ARBA00010791"/>
    </source>
</evidence>
<protein>
    <recommendedName>
        <fullName evidence="2">non-specific serine/threonine protein kinase</fullName>
        <ecNumber evidence="2">2.7.11.1</ecNumber>
    </recommendedName>
</protein>
<keyword evidence="4" id="KW-0808">Transferase</keyword>
<dbReference type="PANTHER" id="PTHR24346">
    <property type="entry name" value="MAP/MICROTUBULE AFFINITY-REGULATING KINASE"/>
    <property type="match status" value="1"/>
</dbReference>
<comment type="similarity">
    <text evidence="1">Belongs to the protein kinase superfamily. CAMK Ser/Thr protein kinase family. NIM1 subfamily.</text>
</comment>
<evidence type="ECO:0000256" key="2">
    <source>
        <dbReference type="ARBA" id="ARBA00012513"/>
    </source>
</evidence>
<feature type="compositionally biased region" description="Basic and acidic residues" evidence="10">
    <location>
        <begin position="23"/>
        <end position="59"/>
    </location>
</feature>
<keyword evidence="13" id="KW-1185">Reference proteome</keyword>
<comment type="catalytic activity">
    <reaction evidence="8">
        <text>L-threonyl-[protein] + ATP = O-phospho-L-threonyl-[protein] + ADP + H(+)</text>
        <dbReference type="Rhea" id="RHEA:46608"/>
        <dbReference type="Rhea" id="RHEA-COMP:11060"/>
        <dbReference type="Rhea" id="RHEA-COMP:11605"/>
        <dbReference type="ChEBI" id="CHEBI:15378"/>
        <dbReference type="ChEBI" id="CHEBI:30013"/>
        <dbReference type="ChEBI" id="CHEBI:30616"/>
        <dbReference type="ChEBI" id="CHEBI:61977"/>
        <dbReference type="ChEBI" id="CHEBI:456216"/>
        <dbReference type="EC" id="2.7.11.1"/>
    </reaction>
</comment>
<proteinExistence type="inferred from homology"/>
<dbReference type="Ensembl" id="ENSCPIT00010021473.1">
    <property type="protein sequence ID" value="ENSCPIP00010018059.1"/>
    <property type="gene ID" value="ENSCPIG00010014422.1"/>
</dbReference>
<reference evidence="12" key="2">
    <citation type="submission" date="2025-09" db="UniProtKB">
        <authorList>
            <consortium name="Ensembl"/>
        </authorList>
    </citation>
    <scope>IDENTIFICATION</scope>
</reference>
<reference evidence="12" key="1">
    <citation type="submission" date="2025-08" db="UniProtKB">
        <authorList>
            <consortium name="Ensembl"/>
        </authorList>
    </citation>
    <scope>IDENTIFICATION</scope>
</reference>
<dbReference type="AlphaFoldDB" id="A0A8C3M4U3"/>
<dbReference type="GO" id="GO:0005737">
    <property type="term" value="C:cytoplasm"/>
    <property type="evidence" value="ECO:0007669"/>
    <property type="project" value="TreeGrafter"/>
</dbReference>
<evidence type="ECO:0000256" key="8">
    <source>
        <dbReference type="ARBA" id="ARBA00047899"/>
    </source>
</evidence>
<keyword evidence="5" id="KW-0547">Nucleotide-binding</keyword>
<dbReference type="SUPFAM" id="SSF56112">
    <property type="entry name" value="Protein kinase-like (PK-like)"/>
    <property type="match status" value="1"/>
</dbReference>
<evidence type="ECO:0000256" key="7">
    <source>
        <dbReference type="ARBA" id="ARBA00022840"/>
    </source>
</evidence>
<evidence type="ECO:0000256" key="4">
    <source>
        <dbReference type="ARBA" id="ARBA00022679"/>
    </source>
</evidence>
<evidence type="ECO:0000256" key="10">
    <source>
        <dbReference type="SAM" id="MobiDB-lite"/>
    </source>
</evidence>
<dbReference type="FunFam" id="1.10.510.10:FF:000301">
    <property type="entry name" value="Serine/threonine-protein kinase Chk1"/>
    <property type="match status" value="1"/>
</dbReference>
<evidence type="ECO:0000313" key="13">
    <source>
        <dbReference type="Proteomes" id="UP000694543"/>
    </source>
</evidence>
<dbReference type="SMART" id="SM00220">
    <property type="entry name" value="S_TKc"/>
    <property type="match status" value="1"/>
</dbReference>
<feature type="region of interest" description="Disordered" evidence="10">
    <location>
        <begin position="1"/>
        <end position="59"/>
    </location>
</feature>
<evidence type="ECO:0000313" key="12">
    <source>
        <dbReference type="Ensembl" id="ENSCPIP00010018059.1"/>
    </source>
</evidence>
<feature type="domain" description="Protein kinase" evidence="11">
    <location>
        <begin position="1"/>
        <end position="237"/>
    </location>
</feature>
<sequence length="448" mass="49688">MHACGAPGPSPPGRALQGAAGREPPHRGGRGREDCGHEARGRLPGEHQEGDLHQQDAEPRERRQVLWAPARGGHAVPLPGVLQRWGALRPHRARHRDAGAGGAALLPAADRWCDNLKISDFGLATVFKHNGRERLLNKMCGTLPYVAPELLRRPEFRAEPVDVWACGVVLTAMLAGELPWDQPSDSCQEYSDWKERKTYLAPWRKIDSAPLALLHKILTESPTARITIPDIKKDRWYCRPLKKGTKRSRVSSGGVTESPGALPKHIRSDTDFSPVKGALGEDKASYSTSQPEPGTGGTLWDSSTGSIDRLVQGISFSQPACPEHMLLNSQLLGTPGSSQSPWQRLVKRMTRFFTKLDADGSYRSLRDVCEKMGYGWKQSCTNQVTISTTDRRNNKLIFKVNLLEMESRILVDFRLSKGDGLEFKRHFLKIKGKLSDVVSSQKVWLPPP</sequence>
<dbReference type="GO" id="GO:0005524">
    <property type="term" value="F:ATP binding"/>
    <property type="evidence" value="ECO:0007669"/>
    <property type="project" value="UniProtKB-KW"/>
</dbReference>
<name>A0A8C3M4U3_CHRPC</name>
<dbReference type="Gene3D" id="1.10.510.10">
    <property type="entry name" value="Transferase(Phosphotransferase) domain 1"/>
    <property type="match status" value="1"/>
</dbReference>
<dbReference type="Gene3D" id="3.30.310.80">
    <property type="entry name" value="Kinase associated domain 1, KA1"/>
    <property type="match status" value="1"/>
</dbReference>
<evidence type="ECO:0000256" key="6">
    <source>
        <dbReference type="ARBA" id="ARBA00022777"/>
    </source>
</evidence>
<dbReference type="PANTHER" id="PTHR24346:SF107">
    <property type="entry name" value="SERINE_THREONINE-PROTEIN KINASE CHK1"/>
    <property type="match status" value="1"/>
</dbReference>
<accession>A0A8C3M4U3</accession>